<dbReference type="AGR" id="MGI:2684847"/>
<feature type="compositionally biased region" description="Basic residues" evidence="1">
    <location>
        <begin position="147"/>
        <end position="160"/>
    </location>
</feature>
<evidence type="ECO:0000313" key="2">
    <source>
        <dbReference type="EMBL" id="BAC38049.1"/>
    </source>
</evidence>
<reference evidence="2" key="8">
    <citation type="journal article" date="2005" name="Science">
        <title>Antisense Transcription in the Mammalian Transcriptome.</title>
        <authorList>
            <consortium name="RIKEN Genome Exploration Research Group and Genome Science Group (Genome Network Project Core Group) and the FANTOM Consortium"/>
        </authorList>
    </citation>
    <scope>NUCLEOTIDE SEQUENCE</scope>
    <source>
        <strain evidence="2">C57BL/6J</strain>
        <tissue evidence="2">Adrenal gland</tissue>
    </source>
</reference>
<feature type="region of interest" description="Disordered" evidence="1">
    <location>
        <begin position="45"/>
        <end position="160"/>
    </location>
</feature>
<reference evidence="2" key="6">
    <citation type="submission" date="2002-04" db="EMBL/GenBank/DDBJ databases">
        <authorList>
            <person name="Adachi J."/>
            <person name="Aizawa K."/>
            <person name="Akimura T."/>
            <person name="Arakawa T."/>
            <person name="Bono H."/>
            <person name="Carninci P."/>
            <person name="Fukuda S."/>
            <person name="Furuno M."/>
            <person name="Hanagaki T."/>
            <person name="Hara A."/>
            <person name="Hashizume W."/>
            <person name="Hayashida K."/>
            <person name="Hayatsu N."/>
            <person name="Hiramoto K."/>
            <person name="Hiraoka T."/>
            <person name="Hirozane T."/>
            <person name="Hori F."/>
            <person name="Imotani K."/>
            <person name="Ishii Y."/>
            <person name="Itoh M."/>
            <person name="Kagawa I."/>
            <person name="Kasukawa T."/>
            <person name="Katoh H."/>
            <person name="Kawai J."/>
            <person name="Kojima Y."/>
            <person name="Kondo S."/>
            <person name="Konno H."/>
            <person name="Kouda M."/>
            <person name="Koya S."/>
            <person name="Kurihara C."/>
            <person name="Matsuyama T."/>
            <person name="Miyazaki A."/>
            <person name="Murata M."/>
            <person name="Nakamura M."/>
            <person name="Nishi K."/>
            <person name="Nomura K."/>
            <person name="Numazaki R."/>
            <person name="Ohno M."/>
            <person name="Ohsato N."/>
            <person name="Okazaki Y."/>
            <person name="Saito R."/>
            <person name="Saitoh H."/>
            <person name="Sakai C."/>
            <person name="Sakai K."/>
            <person name="Sakazume N."/>
            <person name="Sano H."/>
            <person name="Sasaki D."/>
            <person name="Shibata K."/>
            <person name="Shinagawa A."/>
            <person name="Shiraki T."/>
            <person name="Sogabe Y."/>
            <person name="Tagami M."/>
            <person name="Tagawa A."/>
            <person name="Takahashi F."/>
            <person name="Takaku-Akahira S."/>
            <person name="Takeda Y."/>
            <person name="Tanaka T."/>
            <person name="Tomaru A."/>
            <person name="Toya T."/>
            <person name="Yasunishi A."/>
            <person name="Muramatsu M."/>
            <person name="Hayashizaki Y."/>
        </authorList>
    </citation>
    <scope>NUCLEOTIDE SEQUENCE</scope>
    <source>
        <strain evidence="2">C57BL/6J</strain>
        <tissue evidence="2">Adrenal gland</tissue>
    </source>
</reference>
<organism evidence="2">
    <name type="scientific">Mus musculus</name>
    <name type="common">Mouse</name>
    <dbReference type="NCBI Taxonomy" id="10090"/>
    <lineage>
        <taxon>Eukaryota</taxon>
        <taxon>Metazoa</taxon>
        <taxon>Chordata</taxon>
        <taxon>Craniata</taxon>
        <taxon>Vertebrata</taxon>
        <taxon>Euteleostomi</taxon>
        <taxon>Mammalia</taxon>
        <taxon>Eutheria</taxon>
        <taxon>Euarchontoglires</taxon>
        <taxon>Glires</taxon>
        <taxon>Rodentia</taxon>
        <taxon>Myomorpha</taxon>
        <taxon>Muroidea</taxon>
        <taxon>Muridae</taxon>
        <taxon>Murinae</taxon>
        <taxon>Mus</taxon>
        <taxon>Mus</taxon>
    </lineage>
</organism>
<proteinExistence type="evidence at transcript level"/>
<feature type="compositionally biased region" description="Low complexity" evidence="1">
    <location>
        <begin position="129"/>
        <end position="146"/>
    </location>
</feature>
<gene>
    <name evidence="3" type="primary">Coq10a</name>
    <name evidence="3" type="synonym">Gm1</name>
</gene>
<evidence type="ECO:0000256" key="1">
    <source>
        <dbReference type="SAM" id="MobiDB-lite"/>
    </source>
</evidence>
<feature type="non-terminal residue" evidence="2">
    <location>
        <position position="1"/>
    </location>
</feature>
<reference evidence="2" key="7">
    <citation type="journal article" date="2005" name="Science">
        <title>The Transcriptional Landscape of the Mammalian Genome.</title>
        <authorList>
            <consortium name="The FANTOM Consortium"/>
            <consortium name="Riken Genome Exploration Research Group and Genome Science Group (Genome Network Project Core Group)"/>
        </authorList>
    </citation>
    <scope>NUCLEOTIDE SEQUENCE</scope>
    <source>
        <strain evidence="2">C57BL/6J</strain>
        <tissue evidence="2">Adrenal gland</tissue>
    </source>
</reference>
<accession>Q8BV28</accession>
<feature type="region of interest" description="Disordered" evidence="1">
    <location>
        <begin position="1"/>
        <end position="21"/>
    </location>
</feature>
<dbReference type="MGI" id="MGI:2684847">
    <property type="gene designation" value="Coq10a"/>
</dbReference>
<evidence type="ECO:0000313" key="3">
    <source>
        <dbReference type="MGI" id="MGI:2684847"/>
    </source>
</evidence>
<protein>
    <submittedName>
        <fullName evidence="2">Uncharacterized protein</fullName>
    </submittedName>
</protein>
<dbReference type="EMBL" id="AK080862">
    <property type="protein sequence ID" value="BAC38049.1"/>
    <property type="molecule type" value="mRNA"/>
</dbReference>
<reference evidence="2" key="5">
    <citation type="journal article" date="2002" name="Nature">
        <title>Analysis of the mouse transcriptome based on functional annotation of 60,770 full-length cDNAs.</title>
        <authorList>
            <consortium name="The FANTOM Consortium and the RIKEN Genome Exploration Research Group Phase I and II Team"/>
        </authorList>
    </citation>
    <scope>NUCLEOTIDE SEQUENCE</scope>
    <source>
        <strain evidence="2">C57BL/6J</strain>
        <tissue evidence="2">Adrenal gland</tissue>
    </source>
</reference>
<reference evidence="2" key="4">
    <citation type="journal article" date="2001" name="Nature">
        <title>Functional annotation of a full-length mouse cDNA collection.</title>
        <authorList>
            <consortium name="The RIKEN Genome Exploration Research Group Phase II Team and the FANTOM Consortium"/>
        </authorList>
    </citation>
    <scope>NUCLEOTIDE SEQUENCE</scope>
    <source>
        <strain evidence="2">C57BL/6J</strain>
        <tissue evidence="2">Adrenal gland</tissue>
    </source>
</reference>
<name>Q8BV28_MOUSE</name>
<sequence length="160" mass="17240">PQTRQVVCARRSRSPEPSLQLLRHAPSALSFTPEVSKKLHLPTGSVVPSFLALPPPDPWQRRDVRGPRAAVTASVTAYPARGPEQGEGSRSSRRPSCPASPTARRRRECQAGARAWPLRARGGSRPRLARPPGAAAASHSAGARAPSRPRPRALHGRRVQ</sequence>
<reference evidence="2" key="2">
    <citation type="journal article" date="2000" name="Genome Res.">
        <title>Normalization and subtraction of cap-trapper-selected cDNAs to prepare full-length cDNA libraries for rapid discovery of new genes.</title>
        <authorList>
            <person name="Carninci P."/>
            <person name="Shibata Y."/>
            <person name="Hayatsu N."/>
            <person name="Sugahara Y."/>
            <person name="Shibata K."/>
            <person name="Itoh M."/>
            <person name="Konno H."/>
            <person name="Okazaki Y."/>
            <person name="Muramatsu M."/>
            <person name="Hayashizaki Y."/>
        </authorList>
    </citation>
    <scope>NUCLEOTIDE SEQUENCE</scope>
    <source>
        <strain evidence="2">C57BL/6J</strain>
        <tissue evidence="2">Adrenal gland</tissue>
    </source>
</reference>
<dbReference type="AlphaFoldDB" id="Q8BV28"/>
<reference evidence="2" key="1">
    <citation type="journal article" date="1999" name="Methods Enzymol.">
        <title>High-efficiency full-length cDNA cloning.</title>
        <authorList>
            <person name="Carninci P."/>
            <person name="Hayashizaki Y."/>
        </authorList>
    </citation>
    <scope>NUCLEOTIDE SEQUENCE</scope>
    <source>
        <strain evidence="2">C57BL/6J</strain>
        <tissue evidence="2">Adrenal gland</tissue>
    </source>
</reference>
<reference evidence="2" key="3">
    <citation type="journal article" date="2000" name="Genome Res.">
        <title>RIKEN integrated sequence analysis (RISA) system--384-format sequencing pipeline with 384 multicapillary sequencer.</title>
        <authorList>
            <person name="Shibata K."/>
            <person name="Itoh M."/>
            <person name="Aizawa K."/>
            <person name="Nagaoka S."/>
            <person name="Sasaki N."/>
            <person name="Carninci P."/>
            <person name="Konno H."/>
            <person name="Akiyama J."/>
            <person name="Nishi K."/>
            <person name="Kitsunai T."/>
            <person name="Tashiro H."/>
            <person name="Itoh M."/>
            <person name="Sumi N."/>
            <person name="Ishii Y."/>
            <person name="Nakamura S."/>
            <person name="Hazama M."/>
            <person name="Nishine T."/>
            <person name="Harada A."/>
            <person name="Yamamoto R."/>
            <person name="Matsumoto H."/>
            <person name="Sakaguchi S."/>
            <person name="Ikegami T."/>
            <person name="Kashiwagi K."/>
            <person name="Fujiwake S."/>
            <person name="Inoue K."/>
            <person name="Togawa Y."/>
            <person name="Izawa M."/>
            <person name="Ohara E."/>
            <person name="Watahiki M."/>
            <person name="Yoneda Y."/>
            <person name="Ishikawa T."/>
            <person name="Ozawa K."/>
            <person name="Tanaka T."/>
            <person name="Matsuura S."/>
            <person name="Kawai J."/>
            <person name="Okazaki Y."/>
            <person name="Muramatsu M."/>
            <person name="Inoue Y."/>
            <person name="Kira A."/>
            <person name="Hayashizaki Y."/>
        </authorList>
    </citation>
    <scope>NUCLEOTIDE SEQUENCE</scope>
    <source>
        <strain evidence="2">C57BL/6J</strain>
        <tissue evidence="2">Adrenal gland</tissue>
    </source>
</reference>